<comment type="caution">
    <text evidence="4">The sequence shown here is derived from an EMBL/GenBank/DDBJ whole genome shotgun (WGS) entry which is preliminary data.</text>
</comment>
<dbReference type="Proteomes" id="UP000494120">
    <property type="component" value="Unassembled WGS sequence"/>
</dbReference>
<gene>
    <name evidence="4" type="ORF">BLA17378_07797</name>
</gene>
<dbReference type="EMBL" id="CABVQG010000050">
    <property type="protein sequence ID" value="VWD37642.1"/>
    <property type="molecule type" value="Genomic_DNA"/>
</dbReference>
<evidence type="ECO:0000256" key="3">
    <source>
        <dbReference type="PROSITE-ProRule" id="PRU00742"/>
    </source>
</evidence>
<evidence type="ECO:0000313" key="5">
    <source>
        <dbReference type="Proteomes" id="UP000494120"/>
    </source>
</evidence>
<dbReference type="SUPFAM" id="SSF52768">
    <property type="entry name" value="Arginase/deacetylase"/>
    <property type="match status" value="1"/>
</dbReference>
<evidence type="ECO:0000256" key="2">
    <source>
        <dbReference type="ARBA" id="ARBA00022801"/>
    </source>
</evidence>
<dbReference type="PANTHER" id="PTHR11358:SF26">
    <property type="entry name" value="GUANIDINO ACID HYDROLASE, MITOCHONDRIAL"/>
    <property type="match status" value="1"/>
</dbReference>
<dbReference type="InterPro" id="IPR006035">
    <property type="entry name" value="Ureohydrolase"/>
</dbReference>
<dbReference type="PIRSF" id="PIRSF036979">
    <property type="entry name" value="Arginase"/>
    <property type="match status" value="1"/>
</dbReference>
<evidence type="ECO:0000256" key="1">
    <source>
        <dbReference type="ARBA" id="ARBA00022723"/>
    </source>
</evidence>
<keyword evidence="5" id="KW-1185">Reference proteome</keyword>
<reference evidence="4 5" key="1">
    <citation type="submission" date="2019-09" db="EMBL/GenBank/DDBJ databases">
        <authorList>
            <person name="Depoorter E."/>
        </authorList>
    </citation>
    <scope>NUCLEOTIDE SEQUENCE [LARGE SCALE GENOMIC DNA]</scope>
    <source>
        <strain evidence="4 5">R-17378</strain>
    </source>
</reference>
<name>A0ABY6Y5Y8_9BURK</name>
<organism evidence="4 5">
    <name type="scientific">Burkholderia aenigmatica</name>
    <dbReference type="NCBI Taxonomy" id="2015348"/>
    <lineage>
        <taxon>Bacteria</taxon>
        <taxon>Pseudomonadati</taxon>
        <taxon>Pseudomonadota</taxon>
        <taxon>Betaproteobacteria</taxon>
        <taxon>Burkholderiales</taxon>
        <taxon>Burkholderiaceae</taxon>
        <taxon>Burkholderia</taxon>
        <taxon>Burkholderia cepacia complex</taxon>
    </lineage>
</organism>
<evidence type="ECO:0000313" key="4">
    <source>
        <dbReference type="EMBL" id="VWD37642.1"/>
    </source>
</evidence>
<keyword evidence="2" id="KW-0378">Hydrolase</keyword>
<accession>A0ABY6Y5Y8</accession>
<sequence length="308" mass="32652">MSYATFMGVPVKDDAASPAPRACVIGIPFDCGTHAFRVGSREGPDAIRRQSRLLRPFFVDPATRPPNAIDTLGLVDAGNVACFPGDVERSYPLIEQALAPILSAGIVPMSMGGDGAVTLPQLRAVGKHHPGLAVLHIDAHTDTYDLGGFNTATTFTRAAEERLIDVHHSFHVGARGTTFMDGVLEFGRSLGYNIVPFAELEADPAACTARIREHLSGRPVYLCFDMDIFDPSCAPGVCTPEWGGLNAREGLALLRALSGLDFVAFDINTVSPAQDVGETTAFLAATVIQECCSLAAQSPSLMRAPLTA</sequence>
<comment type="similarity">
    <text evidence="3">Belongs to the arginase family.</text>
</comment>
<keyword evidence="1" id="KW-0479">Metal-binding</keyword>
<dbReference type="PANTHER" id="PTHR11358">
    <property type="entry name" value="ARGINASE/AGMATINASE"/>
    <property type="match status" value="1"/>
</dbReference>
<proteinExistence type="inferred from homology"/>
<dbReference type="Pfam" id="PF00491">
    <property type="entry name" value="Arginase"/>
    <property type="match status" value="1"/>
</dbReference>
<dbReference type="PROSITE" id="PS51409">
    <property type="entry name" value="ARGINASE_2"/>
    <property type="match status" value="1"/>
</dbReference>
<dbReference type="InterPro" id="IPR023696">
    <property type="entry name" value="Ureohydrolase_dom_sf"/>
</dbReference>
<dbReference type="Gene3D" id="3.40.800.10">
    <property type="entry name" value="Ureohydrolase domain"/>
    <property type="match status" value="1"/>
</dbReference>
<protein>
    <submittedName>
        <fullName evidence="4">Agmatinase</fullName>
    </submittedName>
</protein>